<dbReference type="RefSeq" id="WP_046043287.1">
    <property type="nucleotide sequence ID" value="NZ_LACC01000038.1"/>
</dbReference>
<dbReference type="OrthoDB" id="7011745at2"/>
<keyword evidence="1" id="KW-0547">Nucleotide-binding</keyword>
<keyword evidence="1" id="KW-0347">Helicase</keyword>
<dbReference type="AlphaFoldDB" id="A0A0F4T4I4"/>
<evidence type="ECO:0000313" key="2">
    <source>
        <dbReference type="Proteomes" id="UP000033588"/>
    </source>
</evidence>
<protein>
    <submittedName>
        <fullName evidence="1">Helicase</fullName>
    </submittedName>
</protein>
<dbReference type="GO" id="GO:0004386">
    <property type="term" value="F:helicase activity"/>
    <property type="evidence" value="ECO:0007669"/>
    <property type="project" value="UniProtKB-KW"/>
</dbReference>
<gene>
    <name evidence="1" type="ORF">VC35_25170</name>
</gene>
<keyword evidence="1" id="KW-0378">Hydrolase</keyword>
<organism evidence="1 2">
    <name type="scientific">Pseudomonas fluorescens</name>
    <dbReference type="NCBI Taxonomy" id="294"/>
    <lineage>
        <taxon>Bacteria</taxon>
        <taxon>Pseudomonadati</taxon>
        <taxon>Pseudomonadota</taxon>
        <taxon>Gammaproteobacteria</taxon>
        <taxon>Pseudomonadales</taxon>
        <taxon>Pseudomonadaceae</taxon>
        <taxon>Pseudomonas</taxon>
    </lineage>
</organism>
<name>A0A0F4T4I4_PSEFL</name>
<reference evidence="1 2" key="1">
    <citation type="submission" date="2015-03" db="EMBL/GenBank/DDBJ databases">
        <title>Comparative genomics of Pseudomonas insights into diversity of traits involved in vanlence and defense.</title>
        <authorList>
            <person name="Qin Y."/>
        </authorList>
    </citation>
    <scope>NUCLEOTIDE SEQUENCE [LARGE SCALE GENOMIC DNA]</scope>
    <source>
        <strain evidence="1 2">C8</strain>
    </source>
</reference>
<keyword evidence="1" id="KW-0067">ATP-binding</keyword>
<dbReference type="Proteomes" id="UP000033588">
    <property type="component" value="Unassembled WGS sequence"/>
</dbReference>
<comment type="caution">
    <text evidence="1">The sequence shown here is derived from an EMBL/GenBank/DDBJ whole genome shotgun (WGS) entry which is preliminary data.</text>
</comment>
<accession>A0A0F4T4I4</accession>
<sequence length="132" mass="15020">MLKFKFLLWALTKLLQRTIKKSPDCAKYVKGKELVFQIQTHDGVGRYFTLKNGKIKSSTGLTEKPKFTLSFRDAAKGFAILSAKDSKDAFLTGLRKEDLVIRGDFVEVMWFQGLTEYLPPGKKTSAFYPSTR</sequence>
<evidence type="ECO:0000313" key="1">
    <source>
        <dbReference type="EMBL" id="KJZ39321.1"/>
    </source>
</evidence>
<proteinExistence type="predicted"/>
<dbReference type="Gene3D" id="3.30.1050.10">
    <property type="entry name" value="SCP2 sterol-binding domain"/>
    <property type="match status" value="1"/>
</dbReference>
<dbReference type="EMBL" id="LACC01000038">
    <property type="protein sequence ID" value="KJZ39321.1"/>
    <property type="molecule type" value="Genomic_DNA"/>
</dbReference>
<dbReference type="PATRIC" id="fig|294.132.peg.4357"/>
<dbReference type="InterPro" id="IPR036527">
    <property type="entry name" value="SCP2_sterol-bd_dom_sf"/>
</dbReference>